<evidence type="ECO:0000313" key="2">
    <source>
        <dbReference type="Proteomes" id="UP001153714"/>
    </source>
</evidence>
<reference evidence="1" key="2">
    <citation type="submission" date="2022-10" db="EMBL/GenBank/DDBJ databases">
        <authorList>
            <consortium name="ENA_rothamsted_submissions"/>
            <consortium name="culmorum"/>
            <person name="King R."/>
        </authorList>
    </citation>
    <scope>NUCLEOTIDE SEQUENCE</scope>
</reference>
<dbReference type="InterPro" id="IPR052083">
    <property type="entry name" value="Aminoacylase-1_M20A"/>
</dbReference>
<accession>A0A9N9WC24</accession>
<dbReference type="OrthoDB" id="3064516at2759"/>
<keyword evidence="2" id="KW-1185">Reference proteome</keyword>
<reference evidence="1" key="1">
    <citation type="submission" date="2021-12" db="EMBL/GenBank/DDBJ databases">
        <authorList>
            <person name="King R."/>
        </authorList>
    </citation>
    <scope>NUCLEOTIDE SEQUENCE</scope>
</reference>
<dbReference type="AlphaFoldDB" id="A0A9N9WC24"/>
<dbReference type="Proteomes" id="UP001153714">
    <property type="component" value="Chromosome 2"/>
</dbReference>
<dbReference type="EMBL" id="OU893333">
    <property type="protein sequence ID" value="CAG9788552.1"/>
    <property type="molecule type" value="Genomic_DNA"/>
</dbReference>
<evidence type="ECO:0000313" key="1">
    <source>
        <dbReference type="EMBL" id="CAG9788552.1"/>
    </source>
</evidence>
<sequence>MPFLQSKKFKAMNVGVSLDEGAPVNIPEVPVFYQDKVAWQIRVNCYGTTEHGSAFQPTNITATGKLESLIYSAGDNITITYLSKNPQSPATVANSSNPFWTAIEKTAEEM</sequence>
<dbReference type="PANTHER" id="PTHR45892">
    <property type="entry name" value="AMINOACYLASE-1"/>
    <property type="match status" value="1"/>
</dbReference>
<gene>
    <name evidence="1" type="ORF">DIATSA_LOCUS6349</name>
</gene>
<dbReference type="PANTHER" id="PTHR45892:SF1">
    <property type="entry name" value="AMINOACYLASE-1"/>
    <property type="match status" value="1"/>
</dbReference>
<dbReference type="GO" id="GO:0004046">
    <property type="term" value="F:aminoacylase activity"/>
    <property type="evidence" value="ECO:0007669"/>
    <property type="project" value="TreeGrafter"/>
</dbReference>
<name>A0A9N9WC24_9NEOP</name>
<protein>
    <submittedName>
        <fullName evidence="1">Uncharacterized protein</fullName>
    </submittedName>
</protein>
<organism evidence="1 2">
    <name type="scientific">Diatraea saccharalis</name>
    <name type="common">sugarcane borer</name>
    <dbReference type="NCBI Taxonomy" id="40085"/>
    <lineage>
        <taxon>Eukaryota</taxon>
        <taxon>Metazoa</taxon>
        <taxon>Ecdysozoa</taxon>
        <taxon>Arthropoda</taxon>
        <taxon>Hexapoda</taxon>
        <taxon>Insecta</taxon>
        <taxon>Pterygota</taxon>
        <taxon>Neoptera</taxon>
        <taxon>Endopterygota</taxon>
        <taxon>Lepidoptera</taxon>
        <taxon>Glossata</taxon>
        <taxon>Ditrysia</taxon>
        <taxon>Pyraloidea</taxon>
        <taxon>Crambidae</taxon>
        <taxon>Crambinae</taxon>
        <taxon>Diatraea</taxon>
    </lineage>
</organism>
<proteinExistence type="predicted"/>